<feature type="domain" description="Glycosyl transferase family 1" evidence="1">
    <location>
        <begin position="195"/>
        <end position="341"/>
    </location>
</feature>
<reference evidence="2 3" key="1">
    <citation type="journal article" date="2020" name="ISME J.">
        <title>Comparative genomics reveals insights into cyanobacterial evolution and habitat adaptation.</title>
        <authorList>
            <person name="Chen M.Y."/>
            <person name="Teng W.K."/>
            <person name="Zhao L."/>
            <person name="Hu C.X."/>
            <person name="Zhou Y.K."/>
            <person name="Han B.P."/>
            <person name="Song L.R."/>
            <person name="Shu W.S."/>
        </authorList>
    </citation>
    <scope>NUCLEOTIDE SEQUENCE [LARGE SCALE GENOMIC DNA]</scope>
    <source>
        <strain evidence="2 3">FACHB-723</strain>
    </source>
</reference>
<organism evidence="2 3">
    <name type="scientific">Pseudanabaena mucicola FACHB-723</name>
    <dbReference type="NCBI Taxonomy" id="2692860"/>
    <lineage>
        <taxon>Bacteria</taxon>
        <taxon>Bacillati</taxon>
        <taxon>Cyanobacteriota</taxon>
        <taxon>Cyanophyceae</taxon>
        <taxon>Pseudanabaenales</taxon>
        <taxon>Pseudanabaenaceae</taxon>
        <taxon>Pseudanabaena</taxon>
    </lineage>
</organism>
<dbReference type="RefSeq" id="WP_190401970.1">
    <property type="nucleotide sequence ID" value="NZ_JACJQB010000003.1"/>
</dbReference>
<dbReference type="InterPro" id="IPR001296">
    <property type="entry name" value="Glyco_trans_1"/>
</dbReference>
<evidence type="ECO:0000313" key="2">
    <source>
        <dbReference type="EMBL" id="MBD2187081.1"/>
    </source>
</evidence>
<sequence length="384" mass="43576">MSTIPKIHVWLPDIFQFKGGIQVYSAFLIQALEQVLPDSDRHIFLKNDAKATNDLNFNSQTKFNFGGQYKSSFLHTPIFAFQVLFAALIQKPDLIICGHINFSPLALDIFKLLKIPYWLIVYGLDAWDLKDQNKIKALKSAQKIISIGGYTRDRIVTEQQISNTEFSLLPVTFDASQFTIRPKLQYLLDRYQLDIDQQIILTVARLAGSDRYKGYDQIIQALPTIRQQIPNVHYLLVGKGEDRDRIEKSIKDHHLQDCVTLTGFIPDHELNDHYNLCDVFAMPSKGEGFGIVYLEALACGKPAIGGNQDGAIDALCNGELGILIDPDNIEQIAQVIVDTLQGKHPLPILYQPDLLRQKVIEIYGFDKFKERLALILFDQFPKSI</sequence>
<dbReference type="PANTHER" id="PTHR45871">
    <property type="entry name" value="N-ACETYLGLUCOSAMINYL-PHOSPHATIDYLINOSITOL BIOSYNTHETIC PROTEIN"/>
    <property type="match status" value="1"/>
</dbReference>
<proteinExistence type="predicted"/>
<keyword evidence="3" id="KW-1185">Reference proteome</keyword>
<accession>A0ABR7ZUZ1</accession>
<dbReference type="Gene3D" id="3.40.50.2000">
    <property type="entry name" value="Glycogen Phosphorylase B"/>
    <property type="match status" value="2"/>
</dbReference>
<dbReference type="PANTHER" id="PTHR45871:SF1">
    <property type="entry name" value="PHOSPHATIDYLINOSITOL N-ACETYLGLUCOSAMINYLTRANSFERASE SUBUNIT A"/>
    <property type="match status" value="1"/>
</dbReference>
<evidence type="ECO:0000313" key="3">
    <source>
        <dbReference type="Proteomes" id="UP000642094"/>
    </source>
</evidence>
<dbReference type="Pfam" id="PF00534">
    <property type="entry name" value="Glycos_transf_1"/>
    <property type="match status" value="1"/>
</dbReference>
<dbReference type="SUPFAM" id="SSF53756">
    <property type="entry name" value="UDP-Glycosyltransferase/glycogen phosphorylase"/>
    <property type="match status" value="1"/>
</dbReference>
<comment type="caution">
    <text evidence="2">The sequence shown here is derived from an EMBL/GenBank/DDBJ whole genome shotgun (WGS) entry which is preliminary data.</text>
</comment>
<name>A0ABR7ZUZ1_9CYAN</name>
<dbReference type="EMBL" id="JACJQB010000003">
    <property type="protein sequence ID" value="MBD2187081.1"/>
    <property type="molecule type" value="Genomic_DNA"/>
</dbReference>
<protein>
    <submittedName>
        <fullName evidence="2">Glycosyltransferase</fullName>
    </submittedName>
</protein>
<gene>
    <name evidence="2" type="ORF">H6F41_02850</name>
</gene>
<dbReference type="Proteomes" id="UP000642094">
    <property type="component" value="Unassembled WGS sequence"/>
</dbReference>
<evidence type="ECO:0000259" key="1">
    <source>
        <dbReference type="Pfam" id="PF00534"/>
    </source>
</evidence>